<protein>
    <submittedName>
        <fullName evidence="4">Sulfatase domain protein</fullName>
    </submittedName>
</protein>
<feature type="transmembrane region" description="Helical" evidence="2">
    <location>
        <begin position="247"/>
        <end position="266"/>
    </location>
</feature>
<dbReference type="GO" id="GO:0004065">
    <property type="term" value="F:arylsulfatase activity"/>
    <property type="evidence" value="ECO:0007669"/>
    <property type="project" value="TreeGrafter"/>
</dbReference>
<dbReference type="PANTHER" id="PTHR42693:SF32">
    <property type="entry name" value="SULFATASE DOMAIN PROTEIN (AFU_ORTHOLOGUE AFUA_2G17610)"/>
    <property type="match status" value="1"/>
</dbReference>
<gene>
    <name evidence="4" type="ORF">PHISCL_04359</name>
</gene>
<evidence type="ECO:0000256" key="1">
    <source>
        <dbReference type="ARBA" id="ARBA00008779"/>
    </source>
</evidence>
<keyword evidence="2" id="KW-1133">Transmembrane helix</keyword>
<dbReference type="InterPro" id="IPR050738">
    <property type="entry name" value="Sulfatase"/>
</dbReference>
<feature type="transmembrane region" description="Helical" evidence="2">
    <location>
        <begin position="68"/>
        <end position="88"/>
    </location>
</feature>
<dbReference type="AlphaFoldDB" id="A0A3A2ZZF5"/>
<evidence type="ECO:0000259" key="3">
    <source>
        <dbReference type="Pfam" id="PF00884"/>
    </source>
</evidence>
<dbReference type="SUPFAM" id="SSF53649">
    <property type="entry name" value="Alkaline phosphatase-like"/>
    <property type="match status" value="1"/>
</dbReference>
<dbReference type="EMBL" id="MVGC01000127">
    <property type="protein sequence ID" value="RJE23285.1"/>
    <property type="molecule type" value="Genomic_DNA"/>
</dbReference>
<evidence type="ECO:0000313" key="5">
    <source>
        <dbReference type="Proteomes" id="UP000266188"/>
    </source>
</evidence>
<feature type="transmembrane region" description="Helical" evidence="2">
    <location>
        <begin position="143"/>
        <end position="168"/>
    </location>
</feature>
<keyword evidence="2" id="KW-0472">Membrane</keyword>
<feature type="transmembrane region" description="Helical" evidence="2">
    <location>
        <begin position="100"/>
        <end position="123"/>
    </location>
</feature>
<dbReference type="Pfam" id="PF00884">
    <property type="entry name" value="Sulfatase"/>
    <property type="match status" value="1"/>
</dbReference>
<accession>A0A3A2ZZF5</accession>
<name>A0A3A2ZZF5_9EURO</name>
<dbReference type="OrthoDB" id="103349at2759"/>
<keyword evidence="2" id="KW-0812">Transmembrane</keyword>
<feature type="domain" description="Sulfatase N-terminal" evidence="3">
    <location>
        <begin position="447"/>
        <end position="722"/>
    </location>
</feature>
<organism evidence="4 5">
    <name type="scientific">Aspergillus sclerotialis</name>
    <dbReference type="NCBI Taxonomy" id="2070753"/>
    <lineage>
        <taxon>Eukaryota</taxon>
        <taxon>Fungi</taxon>
        <taxon>Dikarya</taxon>
        <taxon>Ascomycota</taxon>
        <taxon>Pezizomycotina</taxon>
        <taxon>Eurotiomycetes</taxon>
        <taxon>Eurotiomycetidae</taxon>
        <taxon>Eurotiales</taxon>
        <taxon>Aspergillaceae</taxon>
        <taxon>Aspergillus</taxon>
        <taxon>Aspergillus subgen. Polypaecilum</taxon>
    </lineage>
</organism>
<dbReference type="Proteomes" id="UP000266188">
    <property type="component" value="Unassembled WGS sequence"/>
</dbReference>
<dbReference type="InterPro" id="IPR000917">
    <property type="entry name" value="Sulfatase_N"/>
</dbReference>
<comment type="similarity">
    <text evidence="1">Belongs to the sulfatase family.</text>
</comment>
<feature type="transmembrane region" description="Helical" evidence="2">
    <location>
        <begin position="37"/>
        <end position="56"/>
    </location>
</feature>
<evidence type="ECO:0000256" key="2">
    <source>
        <dbReference type="SAM" id="Phobius"/>
    </source>
</evidence>
<proteinExistence type="inferred from homology"/>
<dbReference type="PANTHER" id="PTHR42693">
    <property type="entry name" value="ARYLSULFATASE FAMILY MEMBER"/>
    <property type="match status" value="1"/>
</dbReference>
<dbReference type="Gene3D" id="3.40.720.10">
    <property type="entry name" value="Alkaline Phosphatase, subunit A"/>
    <property type="match status" value="1"/>
</dbReference>
<dbReference type="InterPro" id="IPR017850">
    <property type="entry name" value="Alkaline_phosphatase_core_sf"/>
</dbReference>
<evidence type="ECO:0000313" key="4">
    <source>
        <dbReference type="EMBL" id="RJE23285.1"/>
    </source>
</evidence>
<keyword evidence="5" id="KW-1185">Reference proteome</keyword>
<comment type="caution">
    <text evidence="4">The sequence shown here is derived from an EMBL/GenBank/DDBJ whole genome shotgun (WGS) entry which is preliminary data.</text>
</comment>
<sequence length="863" mass="98254">MKLSDRISLAPQTFRTFIKYAGYGQRFGKFQVGLQRYCFTVTFLALCIAKVVHLFAHRHSLTPDKFLIWGATFFIQDALVIIFARVLAQNFRRRWIQISTTVAAIALSLPISGMASANTSFFVATGAEIHWRRVHYFHRDAAAIRTILTGLAGFLFVECFILTISWFLASYIDNGMGYVLEILGSSLRPALCCFRRQPVPNSEAYGPIPFEDYDDDLGEEEGSLFLLDETNDGPNNGPKSKAGMIPLVKRLVVLCPIFLVVLLRLIRPPDPAYAFLSCTLPLSPFVAFGGSRSGPVDLTGLEGDYSYLSYHTALDHPPFFDFLPRQKMKGFEDWSPDGHGHLHYNASQDPLHISNLNLDIIDPLQEALRNGSMNIKHVILIKLESTRGDVFPVRTGTFMYDRIAKSYKNRRIPKRIQNNLANLTRTARRLTGTATGLDPQEDQKPSYGGISASNAFTVGTYTLKSVVGSVCGVNPLAADFNREYKYHIYQPCLPHILDVLNRQPGISNKTDDYKAWPWRSMWMQSVTDGYDNQRLLTRAMGFKNVTTKETLRDRHSKHYPPKSKEINYYGYPDTELREYLWDAIQAAERDHKRLFITHLTGTTHHPWAIPGGKYVDLLDYYKWFGVNRQVNRYLNSIGFVDKWLGDILKMLEDAGVANETLLIMAGDHGISLPNDGSITPYDNPNIGSFHIPMVFSHPQLPQVEVDSPVLSNQIVPTVLDLLIESSSLSKEATRAIKELLPLYEGQSMVRPIIKETEEKEDWQFTVMNTGGTWLALRSAAKPYRLVIPLIDDMEWRFTDLERDPNESEPILEFDPRSLARAIRRHYGDDHEPVVQWITDAAHVAGWWVKDNWRRYKYTPKKKD</sequence>
<reference evidence="5" key="1">
    <citation type="submission" date="2017-02" db="EMBL/GenBank/DDBJ databases">
        <authorList>
            <person name="Tafer H."/>
            <person name="Lopandic K."/>
        </authorList>
    </citation>
    <scope>NUCLEOTIDE SEQUENCE [LARGE SCALE GENOMIC DNA]</scope>
    <source>
        <strain evidence="5">CBS 366.77</strain>
    </source>
</reference>
<dbReference type="STRING" id="2070753.A0A3A2ZZF5"/>